<evidence type="ECO:0000256" key="2">
    <source>
        <dbReference type="ARBA" id="ARBA00022553"/>
    </source>
</evidence>
<dbReference type="PROSITE" id="PS51100">
    <property type="entry name" value="PTS_EIIB_TYPE_3"/>
    <property type="match status" value="1"/>
</dbReference>
<feature type="domain" description="PTS EIIB type-3" evidence="8">
    <location>
        <begin position="1"/>
        <end position="101"/>
    </location>
</feature>
<dbReference type="PANTHER" id="PTHR34581">
    <property type="entry name" value="PTS SYSTEM N,N'-DIACETYLCHITOBIOSE-SPECIFIC EIIB COMPONENT"/>
    <property type="match status" value="1"/>
</dbReference>
<organism evidence="9 10">
    <name type="scientific">Photobacterium aquae</name>
    <dbReference type="NCBI Taxonomy" id="1195763"/>
    <lineage>
        <taxon>Bacteria</taxon>
        <taxon>Pseudomonadati</taxon>
        <taxon>Pseudomonadota</taxon>
        <taxon>Gammaproteobacteria</taxon>
        <taxon>Vibrionales</taxon>
        <taxon>Vibrionaceae</taxon>
        <taxon>Photobacterium</taxon>
    </lineage>
</organism>
<dbReference type="PANTHER" id="PTHR34581:SF2">
    <property type="entry name" value="PTS SYSTEM N,N'-DIACETYLCHITOBIOSE-SPECIFIC EIIB COMPONENT"/>
    <property type="match status" value="1"/>
</dbReference>
<gene>
    <name evidence="9" type="ORF">ABT56_21835</name>
</gene>
<accession>A0A0J1JJQ7</accession>
<protein>
    <submittedName>
        <fullName evidence="9">Cytochrome C biogenesis protein CcmE</fullName>
    </submittedName>
</protein>
<dbReference type="SUPFAM" id="SSF52794">
    <property type="entry name" value="PTS system IIB component-like"/>
    <property type="match status" value="1"/>
</dbReference>
<dbReference type="RefSeq" id="WP_047881032.1">
    <property type="nucleotide sequence ID" value="NZ_LDOT01000050.1"/>
</dbReference>
<keyword evidence="2" id="KW-0597">Phosphoprotein</keyword>
<dbReference type="InterPro" id="IPR003501">
    <property type="entry name" value="PTS_EIIB_2/3"/>
</dbReference>
<evidence type="ECO:0000259" key="8">
    <source>
        <dbReference type="PROSITE" id="PS51100"/>
    </source>
</evidence>
<keyword evidence="4" id="KW-0808">Transferase</keyword>
<dbReference type="AlphaFoldDB" id="A0A0J1JJQ7"/>
<feature type="modified residue" description="Phosphocysteine; by EIIA" evidence="7">
    <location>
        <position position="8"/>
    </location>
</feature>
<dbReference type="GO" id="GO:0008982">
    <property type="term" value="F:protein-N(PI)-phosphohistidine-sugar phosphotransferase activity"/>
    <property type="evidence" value="ECO:0007669"/>
    <property type="project" value="InterPro"/>
</dbReference>
<keyword evidence="6" id="KW-0418">Kinase</keyword>
<dbReference type="Gene3D" id="3.40.50.2300">
    <property type="match status" value="1"/>
</dbReference>
<keyword evidence="10" id="KW-1185">Reference proteome</keyword>
<evidence type="ECO:0000313" key="9">
    <source>
        <dbReference type="EMBL" id="KLV02242.1"/>
    </source>
</evidence>
<dbReference type="InterPro" id="IPR036095">
    <property type="entry name" value="PTS_EIIB-like_sf"/>
</dbReference>
<evidence type="ECO:0000256" key="1">
    <source>
        <dbReference type="ARBA" id="ARBA00022448"/>
    </source>
</evidence>
<dbReference type="InterPro" id="IPR013012">
    <property type="entry name" value="PTS_EIIB_3"/>
</dbReference>
<evidence type="ECO:0000256" key="7">
    <source>
        <dbReference type="PROSITE-ProRule" id="PRU00423"/>
    </source>
</evidence>
<keyword evidence="5" id="KW-0598">Phosphotransferase system</keyword>
<dbReference type="OrthoDB" id="9808134at2"/>
<dbReference type="GO" id="GO:0016301">
    <property type="term" value="F:kinase activity"/>
    <property type="evidence" value="ECO:0007669"/>
    <property type="project" value="UniProtKB-KW"/>
</dbReference>
<dbReference type="Pfam" id="PF02302">
    <property type="entry name" value="PTS_IIB"/>
    <property type="match status" value="1"/>
</dbReference>
<evidence type="ECO:0000256" key="4">
    <source>
        <dbReference type="ARBA" id="ARBA00022679"/>
    </source>
</evidence>
<evidence type="ECO:0000256" key="5">
    <source>
        <dbReference type="ARBA" id="ARBA00022683"/>
    </source>
</evidence>
<name>A0A0J1JJQ7_9GAMM</name>
<dbReference type="PATRIC" id="fig|1195763.3.peg.4683"/>
<evidence type="ECO:0000256" key="3">
    <source>
        <dbReference type="ARBA" id="ARBA00022597"/>
    </source>
</evidence>
<comment type="caution">
    <text evidence="9">The sequence shown here is derived from an EMBL/GenBank/DDBJ whole genome shotgun (WGS) entry which is preliminary data.</text>
</comment>
<evidence type="ECO:0000256" key="6">
    <source>
        <dbReference type="ARBA" id="ARBA00022777"/>
    </source>
</evidence>
<dbReference type="EMBL" id="LDOT01000050">
    <property type="protein sequence ID" value="KLV02242.1"/>
    <property type="molecule type" value="Genomic_DNA"/>
</dbReference>
<proteinExistence type="predicted"/>
<sequence>MKKILLCCSAGMSTSMLVQRMEKAAQARGLECKIEAHPVSSFEQTIQEFDVCLLGPQVRFQLDSLRDSAAQYGKKVDAISPMAYGMMKGEDVLDQALSLIS</sequence>
<evidence type="ECO:0000313" key="10">
    <source>
        <dbReference type="Proteomes" id="UP000036097"/>
    </source>
</evidence>
<dbReference type="CDD" id="cd05564">
    <property type="entry name" value="PTS_IIB_chitobiose_lichenan"/>
    <property type="match status" value="1"/>
</dbReference>
<reference evidence="9 10" key="1">
    <citation type="submission" date="2015-05" db="EMBL/GenBank/DDBJ databases">
        <title>Photobacterium galathea sp. nov.</title>
        <authorList>
            <person name="Machado H."/>
            <person name="Gram L."/>
        </authorList>
    </citation>
    <scope>NUCLEOTIDE SEQUENCE [LARGE SCALE GENOMIC DNA]</scope>
    <source>
        <strain evidence="9 10">CGMCC 1.12159</strain>
    </source>
</reference>
<dbReference type="GO" id="GO:0009401">
    <property type="term" value="P:phosphoenolpyruvate-dependent sugar phosphotransferase system"/>
    <property type="evidence" value="ECO:0007669"/>
    <property type="project" value="UniProtKB-KW"/>
</dbReference>
<dbReference type="STRING" id="1195763.ABT56_21835"/>
<keyword evidence="3" id="KW-0762">Sugar transport</keyword>
<dbReference type="InterPro" id="IPR051819">
    <property type="entry name" value="PTS_sugar-specific_EIIB"/>
</dbReference>
<keyword evidence="1" id="KW-0813">Transport</keyword>
<dbReference type="Proteomes" id="UP000036097">
    <property type="component" value="Unassembled WGS sequence"/>
</dbReference>